<dbReference type="PRINTS" id="PR00756">
    <property type="entry name" value="ALADIPTASE"/>
</dbReference>
<dbReference type="SUPFAM" id="SSF55486">
    <property type="entry name" value="Metalloproteases ('zincins'), catalytic domain"/>
    <property type="match status" value="1"/>
</dbReference>
<keyword evidence="11" id="KW-0482">Metalloprotease</keyword>
<dbReference type="eggNOG" id="COG0308">
    <property type="taxonomic scope" value="Bacteria"/>
</dbReference>
<dbReference type="GO" id="GO:0042277">
    <property type="term" value="F:peptide binding"/>
    <property type="evidence" value="ECO:0007669"/>
    <property type="project" value="TreeGrafter"/>
</dbReference>
<dbReference type="EC" id="3.4.11.2" evidence="4"/>
<keyword evidence="7" id="KW-0645">Protease</keyword>
<dbReference type="Gene3D" id="1.10.390.10">
    <property type="entry name" value="Neutral Protease Domain 2"/>
    <property type="match status" value="1"/>
</dbReference>
<dbReference type="Pfam" id="PF17900">
    <property type="entry name" value="Peptidase_M1_N"/>
    <property type="match status" value="1"/>
</dbReference>
<evidence type="ECO:0000256" key="3">
    <source>
        <dbReference type="ARBA" id="ARBA00010136"/>
    </source>
</evidence>
<dbReference type="GO" id="GO:0005737">
    <property type="term" value="C:cytoplasm"/>
    <property type="evidence" value="ECO:0007669"/>
    <property type="project" value="TreeGrafter"/>
</dbReference>
<dbReference type="InterPro" id="IPR027268">
    <property type="entry name" value="Peptidase_M4/M1_CTD_sf"/>
</dbReference>
<dbReference type="SUPFAM" id="SSF63737">
    <property type="entry name" value="Leukotriene A4 hydrolase N-terminal domain"/>
    <property type="match status" value="1"/>
</dbReference>
<evidence type="ECO:0000259" key="12">
    <source>
        <dbReference type="Pfam" id="PF01433"/>
    </source>
</evidence>
<comment type="catalytic activity">
    <reaction evidence="1">
        <text>Release of an N-terminal amino acid, Xaa-|-Yaa- from a peptide, amide or arylamide. Xaa is preferably Ala, but may be most amino acids including Pro (slow action). When a terminal hydrophobic residue is followed by a prolyl residue, the two may be released as an intact Xaa-Pro dipeptide.</text>
        <dbReference type="EC" id="3.4.11.2"/>
    </reaction>
</comment>
<dbReference type="EMBL" id="CM001023">
    <property type="protein sequence ID" value="EAZ81293.2"/>
    <property type="molecule type" value="Genomic_DNA"/>
</dbReference>
<sequence>MQTKAKDILQKSTWVWIGTLIFLIGSCKSGKATIDSPTDSTGVQSTELTEVNTDQFDTLKLLELVQEKERLVNTYRGAFTRTFDLLHTELDLDFDYQNQSVLGQAVLEMSPLNKPQKKVDLNAQDFEVGKVYFINEGDSSSVGYAYDGQILTISFPKEVTSQDTFQLSIKYTAFPNMNSGNGSQAITDTKGLYFIDPLGEDPLKPTMIWTQGETEHNSKWFPTFDHPNEKMTQLLKLTVPDSMVSVGNGELVKQVDLGNGFHKDFWEMKLPHSPYLTAFAIGNFVRVEDEYEGIPLGYYVEKGYEEGAKIVFKNTPEMVGYFSELLGVDYPWPKYDQVVVKDFVSGAMENTTVSIFMEELQLNEREAIDAEWDYIIAHELFHHWFGDYVTTESWGNLPLNEGFANYSEFLWNEYKYGPDQAALKLVAEMETYFQEAESKQVDLIRYYYQDSEDMFDAHSYSKAGVILHMLRRYLGDEVFFASLNKYLNDFAFSNVEVHDLRMAFESVSGEDLNWFFNQWFLDKGHPELYVEVDYSIPENILISITQIQDLNENPLYKMPFEISWYEEGERKTKQFMLKEAFQQFALENDTPLDLVFFDEGKDLLAIKNQNVSPEQWVKQYEISEKGIARYEALDSLSAGQAYDELRLLMPNAIRDDFWSIREQSLGILQGHPEWLEENPELEVMVMEIARTGERNSVRAGALDALAAYDALAYEDLFMELVKEPSVLVSSSALMGLTGMEGKTLDPEIVKTFSEENNFRYVVPMAEYFITKPISGKGEWFHEKVKRLSGEGLYYFLGYYGEYFSRFPEEGKEEAVKFLLNMMKNEGQSYLRLGAFQALLGFSDEAAVVEEISKVAAEETDLDLKNYYNYFMEALKDEN</sequence>
<gene>
    <name evidence="14" type="ORF">ALPR1_19693</name>
</gene>
<evidence type="ECO:0000256" key="2">
    <source>
        <dbReference type="ARBA" id="ARBA00001947"/>
    </source>
</evidence>
<dbReference type="GO" id="GO:0070006">
    <property type="term" value="F:metalloaminopeptidase activity"/>
    <property type="evidence" value="ECO:0007669"/>
    <property type="project" value="TreeGrafter"/>
</dbReference>
<evidence type="ECO:0000313" key="15">
    <source>
        <dbReference type="Proteomes" id="UP000003919"/>
    </source>
</evidence>
<dbReference type="InterPro" id="IPR014782">
    <property type="entry name" value="Peptidase_M1_dom"/>
</dbReference>
<evidence type="ECO:0000256" key="7">
    <source>
        <dbReference type="ARBA" id="ARBA00022670"/>
    </source>
</evidence>
<reference evidence="14 15" key="1">
    <citation type="journal article" date="2011" name="J. Bacteriol.">
        <title>Complete genome sequence of Algoriphagus sp. PR1, bacterial prey of a colony-forming choanoflagellate.</title>
        <authorList>
            <person name="Alegado R.A."/>
            <person name="Ferriera S."/>
            <person name="Nusbaum C."/>
            <person name="Young S.K."/>
            <person name="Zeng Q."/>
            <person name="Imamovic A."/>
            <person name="Fairclough S.R."/>
            <person name="King N."/>
        </authorList>
    </citation>
    <scope>NUCLEOTIDE SEQUENCE [LARGE SCALE GENOMIC DNA]</scope>
    <source>
        <strain evidence="14 15">PR1</strain>
    </source>
</reference>
<keyword evidence="8" id="KW-0479">Metal-binding</keyword>
<dbReference type="GO" id="GO:0016020">
    <property type="term" value="C:membrane"/>
    <property type="evidence" value="ECO:0007669"/>
    <property type="project" value="TreeGrafter"/>
</dbReference>
<evidence type="ECO:0000256" key="11">
    <source>
        <dbReference type="ARBA" id="ARBA00023049"/>
    </source>
</evidence>
<dbReference type="PANTHER" id="PTHR11533">
    <property type="entry name" value="PROTEASE M1 ZINC METALLOPROTEASE"/>
    <property type="match status" value="1"/>
</dbReference>
<evidence type="ECO:0000256" key="8">
    <source>
        <dbReference type="ARBA" id="ARBA00022723"/>
    </source>
</evidence>
<feature type="domain" description="Aminopeptidase N-like N-terminal" evidence="13">
    <location>
        <begin position="87"/>
        <end position="276"/>
    </location>
</feature>
<dbReference type="GO" id="GO:0043171">
    <property type="term" value="P:peptide catabolic process"/>
    <property type="evidence" value="ECO:0007669"/>
    <property type="project" value="TreeGrafter"/>
</dbReference>
<keyword evidence="9" id="KW-0378">Hydrolase</keyword>
<dbReference type="STRING" id="388413.ALPR1_19693"/>
<evidence type="ECO:0000256" key="6">
    <source>
        <dbReference type="ARBA" id="ARBA00022438"/>
    </source>
</evidence>
<keyword evidence="15" id="KW-1185">Reference proteome</keyword>
<comment type="cofactor">
    <cofactor evidence="2">
        <name>Zn(2+)</name>
        <dbReference type="ChEBI" id="CHEBI:29105"/>
    </cofactor>
</comment>
<dbReference type="GO" id="GO:0016285">
    <property type="term" value="F:alanyl aminopeptidase activity"/>
    <property type="evidence" value="ECO:0007669"/>
    <property type="project" value="UniProtKB-EC"/>
</dbReference>
<dbReference type="eggNOG" id="COG1413">
    <property type="taxonomic scope" value="Bacteria"/>
</dbReference>
<feature type="domain" description="Peptidase M1 membrane alanine aminopeptidase" evidence="12">
    <location>
        <begin position="313"/>
        <end position="519"/>
    </location>
</feature>
<evidence type="ECO:0000256" key="1">
    <source>
        <dbReference type="ARBA" id="ARBA00000098"/>
    </source>
</evidence>
<dbReference type="InterPro" id="IPR045357">
    <property type="entry name" value="Aminopeptidase_N-like_N"/>
</dbReference>
<comment type="similarity">
    <text evidence="3">Belongs to the peptidase M1 family.</text>
</comment>
<dbReference type="Gene3D" id="2.60.40.1730">
    <property type="entry name" value="tricorn interacting facor f3 domain"/>
    <property type="match status" value="1"/>
</dbReference>
<dbReference type="PROSITE" id="PS51257">
    <property type="entry name" value="PROKAR_LIPOPROTEIN"/>
    <property type="match status" value="1"/>
</dbReference>
<dbReference type="InterPro" id="IPR001930">
    <property type="entry name" value="Peptidase_M1"/>
</dbReference>
<proteinExistence type="inferred from homology"/>
<dbReference type="GO" id="GO:0008270">
    <property type="term" value="F:zinc ion binding"/>
    <property type="evidence" value="ECO:0007669"/>
    <property type="project" value="InterPro"/>
</dbReference>
<evidence type="ECO:0000256" key="4">
    <source>
        <dbReference type="ARBA" id="ARBA00012564"/>
    </source>
</evidence>
<dbReference type="Pfam" id="PF01433">
    <property type="entry name" value="Peptidase_M1"/>
    <property type="match status" value="1"/>
</dbReference>
<dbReference type="GO" id="GO:0005615">
    <property type="term" value="C:extracellular space"/>
    <property type="evidence" value="ECO:0007669"/>
    <property type="project" value="TreeGrafter"/>
</dbReference>
<protein>
    <recommendedName>
        <fullName evidence="5">Aminopeptidase N</fullName>
        <ecNumber evidence="4">3.4.11.2</ecNumber>
    </recommendedName>
</protein>
<dbReference type="CDD" id="cd09603">
    <property type="entry name" value="M1_APN_like"/>
    <property type="match status" value="1"/>
</dbReference>
<dbReference type="HOGENOM" id="CLU_014298_0_0_10"/>
<dbReference type="InterPro" id="IPR042097">
    <property type="entry name" value="Aminopeptidase_N-like_N_sf"/>
</dbReference>
<keyword evidence="10" id="KW-0862">Zinc</keyword>
<comment type="caution">
    <text evidence="14">The sequence shown here is derived from an EMBL/GenBank/DDBJ whole genome shotgun (WGS) entry which is preliminary data.</text>
</comment>
<name>A3HXH0_9BACT</name>
<dbReference type="PANTHER" id="PTHR11533:SF174">
    <property type="entry name" value="PUROMYCIN-SENSITIVE AMINOPEPTIDASE-RELATED"/>
    <property type="match status" value="1"/>
</dbReference>
<evidence type="ECO:0000313" key="14">
    <source>
        <dbReference type="EMBL" id="EAZ81293.2"/>
    </source>
</evidence>
<keyword evidence="6 14" id="KW-0031">Aminopeptidase</keyword>
<dbReference type="Proteomes" id="UP000003919">
    <property type="component" value="Chromosome"/>
</dbReference>
<evidence type="ECO:0000256" key="5">
    <source>
        <dbReference type="ARBA" id="ARBA00015611"/>
    </source>
</evidence>
<dbReference type="EMBL" id="AAXU02000001">
    <property type="protein sequence ID" value="EAZ81293.2"/>
    <property type="molecule type" value="Genomic_DNA"/>
</dbReference>
<accession>A3HXH0</accession>
<dbReference type="AlphaFoldDB" id="A3HXH0"/>
<dbReference type="GO" id="GO:0006508">
    <property type="term" value="P:proteolysis"/>
    <property type="evidence" value="ECO:0007669"/>
    <property type="project" value="UniProtKB-KW"/>
</dbReference>
<evidence type="ECO:0000256" key="10">
    <source>
        <dbReference type="ARBA" id="ARBA00022833"/>
    </source>
</evidence>
<organism evidence="14 15">
    <name type="scientific">Algoriphagus machipongonensis</name>
    <dbReference type="NCBI Taxonomy" id="388413"/>
    <lineage>
        <taxon>Bacteria</taxon>
        <taxon>Pseudomonadati</taxon>
        <taxon>Bacteroidota</taxon>
        <taxon>Cytophagia</taxon>
        <taxon>Cytophagales</taxon>
        <taxon>Cyclobacteriaceae</taxon>
        <taxon>Algoriphagus</taxon>
    </lineage>
</organism>
<evidence type="ECO:0000256" key="9">
    <source>
        <dbReference type="ARBA" id="ARBA00022801"/>
    </source>
</evidence>
<evidence type="ECO:0000259" key="13">
    <source>
        <dbReference type="Pfam" id="PF17900"/>
    </source>
</evidence>
<dbReference type="InterPro" id="IPR050344">
    <property type="entry name" value="Peptidase_M1_aminopeptidases"/>
</dbReference>